<proteinExistence type="inferred from homology"/>
<evidence type="ECO:0000256" key="4">
    <source>
        <dbReference type="ARBA" id="ARBA00040480"/>
    </source>
</evidence>
<dbReference type="InterPro" id="IPR052381">
    <property type="entry name" value="AAA_domain_protein"/>
</dbReference>
<dbReference type="InterPro" id="IPR003593">
    <property type="entry name" value="AAA+_ATPase"/>
</dbReference>
<dbReference type="KEGG" id="acaf:CA12_25050"/>
<feature type="compositionally biased region" description="Basic and acidic residues" evidence="5">
    <location>
        <begin position="13"/>
        <end position="25"/>
    </location>
</feature>
<dbReference type="OrthoDB" id="9806903at2"/>
<dbReference type="Gene3D" id="3.40.50.300">
    <property type="entry name" value="P-loop containing nucleotide triphosphate hydrolases"/>
    <property type="match status" value="1"/>
</dbReference>
<dbReference type="GO" id="GO:0006508">
    <property type="term" value="P:proteolysis"/>
    <property type="evidence" value="ECO:0007669"/>
    <property type="project" value="UniProtKB-KW"/>
</dbReference>
<feature type="domain" description="AAA+ ATPase" evidence="6">
    <location>
        <begin position="272"/>
        <end position="408"/>
    </location>
</feature>
<evidence type="ECO:0000256" key="5">
    <source>
        <dbReference type="SAM" id="MobiDB-lite"/>
    </source>
</evidence>
<feature type="region of interest" description="Disordered" evidence="5">
    <location>
        <begin position="497"/>
        <end position="524"/>
    </location>
</feature>
<evidence type="ECO:0000313" key="7">
    <source>
        <dbReference type="EMBL" id="QDT16403.1"/>
    </source>
</evidence>
<comment type="similarity">
    <text evidence="3">Belongs to the AAA ATPase family. Highly divergent.</text>
</comment>
<keyword evidence="1" id="KW-0547">Nucleotide-binding</keyword>
<organism evidence="7 8">
    <name type="scientific">Alienimonas californiensis</name>
    <dbReference type="NCBI Taxonomy" id="2527989"/>
    <lineage>
        <taxon>Bacteria</taxon>
        <taxon>Pseudomonadati</taxon>
        <taxon>Planctomycetota</taxon>
        <taxon>Planctomycetia</taxon>
        <taxon>Planctomycetales</taxon>
        <taxon>Planctomycetaceae</taxon>
        <taxon>Alienimonas</taxon>
    </lineage>
</organism>
<accession>A0A517PAK3</accession>
<dbReference type="Pfam" id="PF00004">
    <property type="entry name" value="AAA"/>
    <property type="match status" value="1"/>
</dbReference>
<dbReference type="InterPro" id="IPR003959">
    <property type="entry name" value="ATPase_AAA_core"/>
</dbReference>
<dbReference type="GO" id="GO:0008237">
    <property type="term" value="F:metallopeptidase activity"/>
    <property type="evidence" value="ECO:0007669"/>
    <property type="project" value="UniProtKB-KW"/>
</dbReference>
<sequence>MPRRSRGQSPQKPSRDRGSRRDRSDSAPPAPAAGLVGRLAELIAAAFPGVLVTSDEPQEVLRDLARLCSGRKWNLVSWSADGNCEGGPTDPQSAVAALPQSGDGETPSLLAMVHPQRYFNSPELLAAVRTALAAGKTRRTHLILIQPTGDLPPELRRDFVTVAHPLPDRQELEAVARGVATEAGELPEPLTPVLDAAAGLTRSEAENAFALSLVRHGKLDPGPLWELKAKQLAAGGPLSLHRGGAGFDALGGMNALKGLCRTALTNGSPRAEAKGVLLLGPGGVGKSSFARALGREVDRPTLTLDVGGLMAGLVGATEENTRRALATVEAMAPCVLFVDEVERALAGTSGGAQDSGVSARLLGTLLSWLADRPAGVFVVCTANDASKLPPELTRSGRFDATFFLDLPGEEERRGIWETYRERYGVAAGESTPADGGWTGAEIESCCRLSALLGVSLAEAATHVVPVSVSAAEPLAKLRRWASGRCLDAEAGGVYRPRENALEDGGSPRRKTQRTRSDGGNFSLN</sequence>
<dbReference type="SMART" id="SM00382">
    <property type="entry name" value="AAA"/>
    <property type="match status" value="1"/>
</dbReference>
<keyword evidence="7" id="KW-0645">Protease</keyword>
<keyword evidence="7" id="KW-0482">Metalloprotease</keyword>
<dbReference type="GO" id="GO:0005524">
    <property type="term" value="F:ATP binding"/>
    <property type="evidence" value="ECO:0007669"/>
    <property type="project" value="UniProtKB-KW"/>
</dbReference>
<reference evidence="7 8" key="1">
    <citation type="submission" date="2019-02" db="EMBL/GenBank/DDBJ databases">
        <title>Deep-cultivation of Planctomycetes and their phenomic and genomic characterization uncovers novel biology.</title>
        <authorList>
            <person name="Wiegand S."/>
            <person name="Jogler M."/>
            <person name="Boedeker C."/>
            <person name="Pinto D."/>
            <person name="Vollmers J."/>
            <person name="Rivas-Marin E."/>
            <person name="Kohn T."/>
            <person name="Peeters S.H."/>
            <person name="Heuer A."/>
            <person name="Rast P."/>
            <person name="Oberbeckmann S."/>
            <person name="Bunk B."/>
            <person name="Jeske O."/>
            <person name="Meyerdierks A."/>
            <person name="Storesund J.E."/>
            <person name="Kallscheuer N."/>
            <person name="Luecker S."/>
            <person name="Lage O.M."/>
            <person name="Pohl T."/>
            <person name="Merkel B.J."/>
            <person name="Hornburger P."/>
            <person name="Mueller R.-W."/>
            <person name="Bruemmer F."/>
            <person name="Labrenz M."/>
            <person name="Spormann A.M."/>
            <person name="Op den Camp H."/>
            <person name="Overmann J."/>
            <person name="Amann R."/>
            <person name="Jetten M.S.M."/>
            <person name="Mascher T."/>
            <person name="Medema M.H."/>
            <person name="Devos D.P."/>
            <person name="Kaster A.-K."/>
            <person name="Ovreas L."/>
            <person name="Rohde M."/>
            <person name="Galperin M.Y."/>
            <person name="Jogler C."/>
        </authorList>
    </citation>
    <scope>NUCLEOTIDE SEQUENCE [LARGE SCALE GENOMIC DNA]</scope>
    <source>
        <strain evidence="7 8">CA12</strain>
    </source>
</reference>
<feature type="region of interest" description="Disordered" evidence="5">
    <location>
        <begin position="1"/>
        <end position="32"/>
    </location>
</feature>
<dbReference type="GO" id="GO:0016887">
    <property type="term" value="F:ATP hydrolysis activity"/>
    <property type="evidence" value="ECO:0007669"/>
    <property type="project" value="InterPro"/>
</dbReference>
<evidence type="ECO:0000313" key="8">
    <source>
        <dbReference type="Proteomes" id="UP000318741"/>
    </source>
</evidence>
<evidence type="ECO:0000256" key="3">
    <source>
        <dbReference type="ARBA" id="ARBA00038088"/>
    </source>
</evidence>
<evidence type="ECO:0000256" key="2">
    <source>
        <dbReference type="ARBA" id="ARBA00022840"/>
    </source>
</evidence>
<dbReference type="InterPro" id="IPR027417">
    <property type="entry name" value="P-loop_NTPase"/>
</dbReference>
<gene>
    <name evidence="7" type="primary">ftsH_4</name>
    <name evidence="7" type="ORF">CA12_25050</name>
</gene>
<keyword evidence="8" id="KW-1185">Reference proteome</keyword>
<dbReference type="AlphaFoldDB" id="A0A517PAK3"/>
<dbReference type="EMBL" id="CP036265">
    <property type="protein sequence ID" value="QDT16403.1"/>
    <property type="molecule type" value="Genomic_DNA"/>
</dbReference>
<dbReference type="RefSeq" id="WP_145359230.1">
    <property type="nucleotide sequence ID" value="NZ_CP036265.1"/>
</dbReference>
<keyword evidence="7" id="KW-0378">Hydrolase</keyword>
<name>A0A517PAK3_9PLAN</name>
<dbReference type="SUPFAM" id="SSF52540">
    <property type="entry name" value="P-loop containing nucleoside triphosphate hydrolases"/>
    <property type="match status" value="1"/>
</dbReference>
<dbReference type="PANTHER" id="PTHR42960">
    <property type="entry name" value="YCF46 PROTEIN"/>
    <property type="match status" value="1"/>
</dbReference>
<evidence type="ECO:0000259" key="6">
    <source>
        <dbReference type="SMART" id="SM00382"/>
    </source>
</evidence>
<dbReference type="Proteomes" id="UP000318741">
    <property type="component" value="Chromosome"/>
</dbReference>
<protein>
    <recommendedName>
        <fullName evidence="4">Uncharacterized AAA domain-containing protein ycf46</fullName>
    </recommendedName>
</protein>
<evidence type="ECO:0000256" key="1">
    <source>
        <dbReference type="ARBA" id="ARBA00022741"/>
    </source>
</evidence>
<dbReference type="PANTHER" id="PTHR42960:SF1">
    <property type="entry name" value="YCF46 PROTEIN"/>
    <property type="match status" value="1"/>
</dbReference>
<keyword evidence="2" id="KW-0067">ATP-binding</keyword>